<dbReference type="Proteomes" id="UP001229862">
    <property type="component" value="Chromosome"/>
</dbReference>
<evidence type="ECO:0000256" key="1">
    <source>
        <dbReference type="SAM" id="Phobius"/>
    </source>
</evidence>
<reference evidence="3 4" key="1">
    <citation type="submission" date="2023-08" db="EMBL/GenBank/DDBJ databases">
        <title>New molecular markers tilS and rpoB for phylogenetic and monitoring studies of the genus Thiothrix biodiversity.</title>
        <authorList>
            <person name="Ravin N.V."/>
            <person name="Smolyakov D."/>
            <person name="Markov N.D."/>
            <person name="Beletsky A.V."/>
            <person name="Mardanov A.V."/>
            <person name="Rudenko T.S."/>
            <person name="Grabovich M.Y."/>
        </authorList>
    </citation>
    <scope>NUCLEOTIDE SEQUENCE</scope>
    <source>
        <strain evidence="3">DNT52</strain>
        <strain evidence="2 4">H33</strain>
    </source>
</reference>
<keyword evidence="4" id="KW-1185">Reference proteome</keyword>
<dbReference type="EMBL" id="JAVFKN010000004">
    <property type="protein sequence ID" value="MDQ5767927.1"/>
    <property type="molecule type" value="Genomic_DNA"/>
</dbReference>
<dbReference type="AlphaFoldDB" id="A0AA51MLA9"/>
<proteinExistence type="predicted"/>
<dbReference type="Proteomes" id="UP001223336">
    <property type="component" value="Unassembled WGS sequence"/>
</dbReference>
<protein>
    <submittedName>
        <fullName evidence="3">Uncharacterized protein</fullName>
    </submittedName>
</protein>
<name>A0AA51MLA9_9GAMM</name>
<accession>A0AA51MLA9</accession>
<dbReference type="RefSeq" id="WP_308134045.1">
    <property type="nucleotide sequence ID" value="NZ_CP133197.1"/>
</dbReference>
<organism evidence="3">
    <name type="scientific">Thiothrix subterranea</name>
    <dbReference type="NCBI Taxonomy" id="2735563"/>
    <lineage>
        <taxon>Bacteria</taxon>
        <taxon>Pseudomonadati</taxon>
        <taxon>Pseudomonadota</taxon>
        <taxon>Gammaproteobacteria</taxon>
        <taxon>Thiotrichales</taxon>
        <taxon>Thiotrichaceae</taxon>
        <taxon>Thiothrix</taxon>
    </lineage>
</organism>
<evidence type="ECO:0000313" key="4">
    <source>
        <dbReference type="Proteomes" id="UP001223336"/>
    </source>
</evidence>
<keyword evidence="1" id="KW-0812">Transmembrane</keyword>
<gene>
    <name evidence="2" type="ORF">RCC75_05275</name>
    <name evidence="3" type="ORF">RCG00_20305</name>
</gene>
<evidence type="ECO:0000313" key="2">
    <source>
        <dbReference type="EMBL" id="MDQ5767927.1"/>
    </source>
</evidence>
<sequence>MNRWQPYLSYRGLRWYDYLAVALILPFLILFSLLLIISTWRADKPCG</sequence>
<keyword evidence="1" id="KW-1133">Transmembrane helix</keyword>
<evidence type="ECO:0000313" key="3">
    <source>
        <dbReference type="EMBL" id="WML86614.1"/>
    </source>
</evidence>
<feature type="transmembrane region" description="Helical" evidence="1">
    <location>
        <begin position="15"/>
        <end position="37"/>
    </location>
</feature>
<dbReference type="EMBL" id="CP133217">
    <property type="protein sequence ID" value="WML86614.1"/>
    <property type="molecule type" value="Genomic_DNA"/>
</dbReference>
<keyword evidence="1" id="KW-0472">Membrane</keyword>